<dbReference type="Gene3D" id="1.10.4040.10">
    <property type="entry name" value="Penicillinase repressor domain"/>
    <property type="match status" value="1"/>
</dbReference>
<comment type="similarity">
    <text evidence="1">Belongs to the BlaI transcriptional regulatory family.</text>
</comment>
<keyword evidence="4" id="KW-0804">Transcription</keyword>
<dbReference type="InterPro" id="IPR036388">
    <property type="entry name" value="WH-like_DNA-bd_sf"/>
</dbReference>
<dbReference type="EMBL" id="CP055153">
    <property type="protein sequence ID" value="QMU28750.1"/>
    <property type="molecule type" value="Genomic_DNA"/>
</dbReference>
<sequence length="121" mass="14260">MERLTKPEEETMQVIWRTNGGFIKDFLEHLPAPQPPYTTLASTVKKLEQKGFIQSEKLGYSYRYTPLIQEKDYSRSFMSNFIGDYFQNSYKELVSFFAQEQQIGAAELQEIIEMIEKRKSE</sequence>
<gene>
    <name evidence="5" type="ORF">HUW48_12210</name>
</gene>
<dbReference type="PIRSF" id="PIRSF019455">
    <property type="entry name" value="CopR_AtkY"/>
    <property type="match status" value="1"/>
</dbReference>
<protein>
    <submittedName>
        <fullName evidence="5">BlaI/MecI/CopY family transcriptional regulator</fullName>
    </submittedName>
</protein>
<name>A0A7L7L7H1_9BACT</name>
<dbReference type="SUPFAM" id="SSF46785">
    <property type="entry name" value="Winged helix' DNA-binding domain"/>
    <property type="match status" value="1"/>
</dbReference>
<evidence type="ECO:0000256" key="2">
    <source>
        <dbReference type="ARBA" id="ARBA00023015"/>
    </source>
</evidence>
<dbReference type="AlphaFoldDB" id="A0A7L7L7H1"/>
<dbReference type="InterPro" id="IPR005650">
    <property type="entry name" value="BlaI_family"/>
</dbReference>
<dbReference type="Gene3D" id="1.10.10.10">
    <property type="entry name" value="Winged helix-like DNA-binding domain superfamily/Winged helix DNA-binding domain"/>
    <property type="match status" value="1"/>
</dbReference>
<evidence type="ECO:0000256" key="1">
    <source>
        <dbReference type="ARBA" id="ARBA00011046"/>
    </source>
</evidence>
<organism evidence="5 6">
    <name type="scientific">Adhaeribacter radiodurans</name>
    <dbReference type="NCBI Taxonomy" id="2745197"/>
    <lineage>
        <taxon>Bacteria</taxon>
        <taxon>Pseudomonadati</taxon>
        <taxon>Bacteroidota</taxon>
        <taxon>Cytophagia</taxon>
        <taxon>Cytophagales</taxon>
        <taxon>Hymenobacteraceae</taxon>
        <taxon>Adhaeribacter</taxon>
    </lineage>
</organism>
<accession>A0A7L7L7H1</accession>
<evidence type="ECO:0000313" key="5">
    <source>
        <dbReference type="EMBL" id="QMU28750.1"/>
    </source>
</evidence>
<dbReference type="RefSeq" id="WP_182415934.1">
    <property type="nucleotide sequence ID" value="NZ_CP055153.1"/>
</dbReference>
<reference evidence="5 6" key="2">
    <citation type="submission" date="2020-08" db="EMBL/GenBank/DDBJ databases">
        <title>Adhaeribacter dokdonensis sp. nov., isolated from the rhizosphere of Elymus tsukushiensis, a plant native to the Dokdo Islands, Republic of Korea.</title>
        <authorList>
            <person name="Ghim S.Y."/>
        </authorList>
    </citation>
    <scope>NUCLEOTIDE SEQUENCE [LARGE SCALE GENOMIC DNA]</scope>
    <source>
        <strain evidence="5 6">KUDC8001</strain>
    </source>
</reference>
<dbReference type="GO" id="GO:0003677">
    <property type="term" value="F:DNA binding"/>
    <property type="evidence" value="ECO:0007669"/>
    <property type="project" value="UniProtKB-KW"/>
</dbReference>
<keyword evidence="3" id="KW-0238">DNA-binding</keyword>
<evidence type="ECO:0000313" key="6">
    <source>
        <dbReference type="Proteomes" id="UP000514509"/>
    </source>
</evidence>
<dbReference type="KEGG" id="add:HUW48_12210"/>
<dbReference type="Pfam" id="PF03965">
    <property type="entry name" value="Penicillinase_R"/>
    <property type="match status" value="1"/>
</dbReference>
<keyword evidence="6" id="KW-1185">Reference proteome</keyword>
<evidence type="ECO:0000256" key="3">
    <source>
        <dbReference type="ARBA" id="ARBA00023125"/>
    </source>
</evidence>
<evidence type="ECO:0000256" key="4">
    <source>
        <dbReference type="ARBA" id="ARBA00023163"/>
    </source>
</evidence>
<dbReference type="Proteomes" id="UP000514509">
    <property type="component" value="Chromosome"/>
</dbReference>
<keyword evidence="2" id="KW-0805">Transcription regulation</keyword>
<proteinExistence type="inferred from homology"/>
<dbReference type="InterPro" id="IPR036390">
    <property type="entry name" value="WH_DNA-bd_sf"/>
</dbReference>
<reference evidence="5 6" key="1">
    <citation type="submission" date="2020-06" db="EMBL/GenBank/DDBJ databases">
        <authorList>
            <person name="Hwang Y.J."/>
        </authorList>
    </citation>
    <scope>NUCLEOTIDE SEQUENCE [LARGE SCALE GENOMIC DNA]</scope>
    <source>
        <strain evidence="5 6">KUDC8001</strain>
    </source>
</reference>
<dbReference type="GO" id="GO:0045892">
    <property type="term" value="P:negative regulation of DNA-templated transcription"/>
    <property type="evidence" value="ECO:0007669"/>
    <property type="project" value="InterPro"/>
</dbReference>